<comment type="caution">
    <text evidence="9">The sequence shown here is derived from an EMBL/GenBank/DDBJ whole genome shotgun (WGS) entry which is preliminary data.</text>
</comment>
<evidence type="ECO:0000256" key="3">
    <source>
        <dbReference type="ARBA" id="ARBA00022490"/>
    </source>
</evidence>
<gene>
    <name evidence="9" type="ORF">BE08_20640</name>
</gene>
<feature type="transmembrane region" description="Helical" evidence="7">
    <location>
        <begin position="36"/>
        <end position="55"/>
    </location>
</feature>
<reference evidence="9 10" key="1">
    <citation type="submission" date="2014-02" db="EMBL/GenBank/DDBJ databases">
        <title>The small core and large imbalanced accessory genome model reveals a collaborative survival strategy of Sorangium cellulosum strains in nature.</title>
        <authorList>
            <person name="Han K."/>
            <person name="Peng R."/>
            <person name="Blom J."/>
            <person name="Li Y.-Z."/>
        </authorList>
    </citation>
    <scope>NUCLEOTIDE SEQUENCE [LARGE SCALE GENOMIC DNA]</scope>
    <source>
        <strain evidence="9 10">So0157-25</strain>
    </source>
</reference>
<dbReference type="NCBIfam" id="NF012200">
    <property type="entry name" value="choice_anch_D"/>
    <property type="match status" value="1"/>
</dbReference>
<keyword evidence="5" id="KW-0966">Cell projection</keyword>
<dbReference type="AlphaFoldDB" id="A0A150P7C8"/>
<keyword evidence="4" id="KW-0969">Cilium</keyword>
<keyword evidence="7" id="KW-0812">Transmembrane</keyword>
<proteinExistence type="predicted"/>
<dbReference type="Gene3D" id="2.60.40.10">
    <property type="entry name" value="Immunoglobulins"/>
    <property type="match status" value="1"/>
</dbReference>
<evidence type="ECO:0000256" key="6">
    <source>
        <dbReference type="SAM" id="MobiDB-lite"/>
    </source>
</evidence>
<feature type="transmembrane region" description="Helical" evidence="7">
    <location>
        <begin position="6"/>
        <end position="29"/>
    </location>
</feature>
<feature type="domain" description="HYDIN/VesB/CFA65-like Ig-like" evidence="8">
    <location>
        <begin position="334"/>
        <end position="431"/>
    </location>
</feature>
<evidence type="ECO:0000259" key="8">
    <source>
        <dbReference type="Pfam" id="PF22544"/>
    </source>
</evidence>
<name>A0A150P7C8_SORCE</name>
<evidence type="ECO:0000256" key="4">
    <source>
        <dbReference type="ARBA" id="ARBA00023069"/>
    </source>
</evidence>
<dbReference type="EMBL" id="JELY01002788">
    <property type="protein sequence ID" value="KYF51570.1"/>
    <property type="molecule type" value="Genomic_DNA"/>
</dbReference>
<dbReference type="Proteomes" id="UP000075420">
    <property type="component" value="Unassembled WGS sequence"/>
</dbReference>
<evidence type="ECO:0000313" key="9">
    <source>
        <dbReference type="EMBL" id="KYF51570.1"/>
    </source>
</evidence>
<feature type="region of interest" description="Disordered" evidence="6">
    <location>
        <begin position="251"/>
        <end position="271"/>
    </location>
</feature>
<keyword evidence="7" id="KW-1133">Transmembrane helix</keyword>
<accession>A0A150P7C8</accession>
<evidence type="ECO:0000256" key="5">
    <source>
        <dbReference type="ARBA" id="ARBA00023273"/>
    </source>
</evidence>
<evidence type="ECO:0000256" key="1">
    <source>
        <dbReference type="ARBA" id="ARBA00004138"/>
    </source>
</evidence>
<evidence type="ECO:0000256" key="2">
    <source>
        <dbReference type="ARBA" id="ARBA00004496"/>
    </source>
</evidence>
<organism evidence="9 10">
    <name type="scientific">Sorangium cellulosum</name>
    <name type="common">Polyangium cellulosum</name>
    <dbReference type="NCBI Taxonomy" id="56"/>
    <lineage>
        <taxon>Bacteria</taxon>
        <taxon>Pseudomonadati</taxon>
        <taxon>Myxococcota</taxon>
        <taxon>Polyangia</taxon>
        <taxon>Polyangiales</taxon>
        <taxon>Polyangiaceae</taxon>
        <taxon>Sorangium</taxon>
    </lineage>
</organism>
<sequence>MTWSAWIAIIAIMRSLLYGDAVLSSFFAARRRRVRALRCAAAALTLLAPAAASAYDALAAPCPDDPLFCQRASVAFQRREAIPLELDFETGWIPPSSPLQVSLRAAVFASTEVSLSGALEATWPEALSLTAPGDQGGGVFACDYGLDVSAQGRINVSVLGQDFDWTGDIPYVPQVDFQVHTREEFDAWGWGPGITLASSTAAQRLASVSLADIIGSIPGIDGRFELDVALDVAAHYVTHRVALETLDQTTVPGGDITPENGASSTEYLGGPSVDLDVRPEGSVRYEGTLHLIPAFSVSLLGRAWSIPIADIPLAFPVTERDWIFEGERVRVPLPDLALDRREIDFGAVEVGQANAEIVRLSNAGEALLDVAVTADDAESFELVDAALEVEGETAVDLVIRFAPKAAGEFTATVLVASNDPDAPEQAITVRG</sequence>
<dbReference type="InterPro" id="IPR053879">
    <property type="entry name" value="HYDIN_VesB_CFA65-like_Ig"/>
</dbReference>
<dbReference type="Pfam" id="PF22544">
    <property type="entry name" value="HYDIN_VesB_CFA65-like_Ig"/>
    <property type="match status" value="1"/>
</dbReference>
<protein>
    <recommendedName>
        <fullName evidence="8">HYDIN/VesB/CFA65-like Ig-like domain-containing protein</fullName>
    </recommendedName>
</protein>
<keyword evidence="7" id="KW-0472">Membrane</keyword>
<keyword evidence="3" id="KW-0963">Cytoplasm</keyword>
<comment type="subcellular location">
    <subcellularLocation>
        <location evidence="1">Cell projection</location>
        <location evidence="1">Cilium</location>
    </subcellularLocation>
    <subcellularLocation>
        <location evidence="2">Cytoplasm</location>
    </subcellularLocation>
</comment>
<evidence type="ECO:0000313" key="10">
    <source>
        <dbReference type="Proteomes" id="UP000075420"/>
    </source>
</evidence>
<dbReference type="GO" id="GO:0005737">
    <property type="term" value="C:cytoplasm"/>
    <property type="evidence" value="ECO:0007669"/>
    <property type="project" value="UniProtKB-SubCell"/>
</dbReference>
<dbReference type="InterPro" id="IPR013783">
    <property type="entry name" value="Ig-like_fold"/>
</dbReference>
<feature type="non-terminal residue" evidence="9">
    <location>
        <position position="431"/>
    </location>
</feature>
<evidence type="ECO:0000256" key="7">
    <source>
        <dbReference type="SAM" id="Phobius"/>
    </source>
</evidence>